<evidence type="ECO:0000313" key="2">
    <source>
        <dbReference type="EMBL" id="AZZ52542.1"/>
    </source>
</evidence>
<reference evidence="2 3" key="1">
    <citation type="submission" date="2018-03" db="EMBL/GenBank/DDBJ databases">
        <title>Bacteriophage NCPPB3778 and a type I-E CRISPR drive the evolution of the US Biological Select Agent, Rathayibacter toxicus.</title>
        <authorList>
            <person name="Davis E.W.II."/>
            <person name="Tabima J.F."/>
            <person name="Weisberg A.J."/>
            <person name="Dantas Lopes L."/>
            <person name="Wiseman M.S."/>
            <person name="Wiseman M.S."/>
            <person name="Pupko T."/>
            <person name="Belcher M.S."/>
            <person name="Sechler A.J."/>
            <person name="Tancos M.A."/>
            <person name="Schroeder B.K."/>
            <person name="Murray T.D."/>
            <person name="Luster D.G."/>
            <person name="Schneider W.L."/>
            <person name="Rogers E."/>
            <person name="Andreote F.D."/>
            <person name="Grunwald N.J."/>
            <person name="Putnam M.L."/>
            <person name="Chang J.H."/>
        </authorList>
    </citation>
    <scope>NUCLEOTIDE SEQUENCE [LARGE SCALE GENOMIC DNA]</scope>
    <source>
        <strain evidence="2 3">DSM 15932</strain>
    </source>
</reference>
<dbReference type="EMBL" id="CP028137">
    <property type="protein sequence ID" value="AZZ52542.1"/>
    <property type="molecule type" value="Genomic_DNA"/>
</dbReference>
<dbReference type="KEGG" id="rfs:C1I64_11130"/>
<feature type="transmembrane region" description="Helical" evidence="1">
    <location>
        <begin position="6"/>
        <end position="27"/>
    </location>
</feature>
<feature type="transmembrane region" description="Helical" evidence="1">
    <location>
        <begin position="39"/>
        <end position="63"/>
    </location>
</feature>
<name>A0A3T0T1V4_9MICO</name>
<evidence type="ECO:0000313" key="3">
    <source>
        <dbReference type="Proteomes" id="UP000285317"/>
    </source>
</evidence>
<proteinExistence type="predicted"/>
<keyword evidence="1" id="KW-0472">Membrane</keyword>
<sequence>MLAGLQGWHLLLLAALIGGACALGALLRNRRRTGERSAARSALVVVLAASAAVLVGAAAWAAVTSPWGGNLLRSATAGGASVSPRGLEGGEVYLASELDRLVVDGEVAGFESGDLGREFVTGVGLQLEPKGCAPLVGGEVLRPAGYRSRTGPGFESELFLLSSVTAAEDRFGDLLGSSGRCSRVESRSEDGSLAATTIWSEAAVEGSISSGADGTAVHWLAGVAADEIGSATIVVAASTGNLLQTFRTASTTLSAPAVAVELGHAISQRLGESALAALQERADDAMAFGYSSGAPVPPSPAPTSRFALGPVGSPETLAAPLSDDFFASAPVPALCWFDAGTLVDGVLPGIAEADGGVYLRDEGPAVASPVAVDPSPSLASAAGAAVVGCNHGGVSWPDSLVLYSAEGSVLDAIGVADIVPGGYRDWITGVVFDGDAYQVTWAWEDADGSAATRPVSASLRWDGLRTVVSDVVIGDRYTS</sequence>
<dbReference type="Proteomes" id="UP000285317">
    <property type="component" value="Chromosome"/>
</dbReference>
<evidence type="ECO:0000256" key="1">
    <source>
        <dbReference type="SAM" id="Phobius"/>
    </source>
</evidence>
<keyword evidence="1" id="KW-1133">Transmembrane helix</keyword>
<keyword evidence="1" id="KW-0812">Transmembrane</keyword>
<dbReference type="AlphaFoldDB" id="A0A3T0T1V4"/>
<organism evidence="2 3">
    <name type="scientific">Rathayibacter festucae DSM 15932</name>
    <dbReference type="NCBI Taxonomy" id="1328866"/>
    <lineage>
        <taxon>Bacteria</taxon>
        <taxon>Bacillati</taxon>
        <taxon>Actinomycetota</taxon>
        <taxon>Actinomycetes</taxon>
        <taxon>Micrococcales</taxon>
        <taxon>Microbacteriaceae</taxon>
        <taxon>Rathayibacter</taxon>
    </lineage>
</organism>
<accession>A0A3T0T1V4</accession>
<protein>
    <submittedName>
        <fullName evidence="2">Uncharacterized protein</fullName>
    </submittedName>
</protein>
<gene>
    <name evidence="2" type="ORF">C1I64_11130</name>
</gene>